<name>A0A9P9BU05_9PEZI</name>
<dbReference type="EMBL" id="JAGTJQ010000005">
    <property type="protein sequence ID" value="KAH7030979.1"/>
    <property type="molecule type" value="Genomic_DNA"/>
</dbReference>
<reference evidence="1" key="1">
    <citation type="journal article" date="2021" name="Nat. Commun.">
        <title>Genetic determinants of endophytism in the Arabidopsis root mycobiome.</title>
        <authorList>
            <person name="Mesny F."/>
            <person name="Miyauchi S."/>
            <person name="Thiergart T."/>
            <person name="Pickel B."/>
            <person name="Atanasova L."/>
            <person name="Karlsson M."/>
            <person name="Huettel B."/>
            <person name="Barry K.W."/>
            <person name="Haridas S."/>
            <person name="Chen C."/>
            <person name="Bauer D."/>
            <person name="Andreopoulos W."/>
            <person name="Pangilinan J."/>
            <person name="LaButti K."/>
            <person name="Riley R."/>
            <person name="Lipzen A."/>
            <person name="Clum A."/>
            <person name="Drula E."/>
            <person name="Henrissat B."/>
            <person name="Kohler A."/>
            <person name="Grigoriev I.V."/>
            <person name="Martin F.M."/>
            <person name="Hacquard S."/>
        </authorList>
    </citation>
    <scope>NUCLEOTIDE SEQUENCE</scope>
    <source>
        <strain evidence="1">MPI-CAGE-CH-0230</strain>
    </source>
</reference>
<evidence type="ECO:0000313" key="1">
    <source>
        <dbReference type="EMBL" id="KAH7030979.1"/>
    </source>
</evidence>
<sequence>MLCCDVMPTPPHTLYAPSALFPVVRDTLVQITNTSTYTHPFPYAVDITLQNPVTACSCC</sequence>
<proteinExistence type="predicted"/>
<dbReference type="Proteomes" id="UP000756346">
    <property type="component" value="Unassembled WGS sequence"/>
</dbReference>
<dbReference type="RefSeq" id="XP_046012659.1">
    <property type="nucleotide sequence ID" value="XM_046153905.1"/>
</dbReference>
<dbReference type="GeneID" id="70183451"/>
<dbReference type="AlphaFoldDB" id="A0A9P9BU05"/>
<protein>
    <submittedName>
        <fullName evidence="1">Uncharacterized protein</fullName>
    </submittedName>
</protein>
<accession>A0A9P9BU05</accession>
<organism evidence="1 2">
    <name type="scientific">Microdochium trichocladiopsis</name>
    <dbReference type="NCBI Taxonomy" id="1682393"/>
    <lineage>
        <taxon>Eukaryota</taxon>
        <taxon>Fungi</taxon>
        <taxon>Dikarya</taxon>
        <taxon>Ascomycota</taxon>
        <taxon>Pezizomycotina</taxon>
        <taxon>Sordariomycetes</taxon>
        <taxon>Xylariomycetidae</taxon>
        <taxon>Xylariales</taxon>
        <taxon>Microdochiaceae</taxon>
        <taxon>Microdochium</taxon>
    </lineage>
</organism>
<comment type="caution">
    <text evidence="1">The sequence shown here is derived from an EMBL/GenBank/DDBJ whole genome shotgun (WGS) entry which is preliminary data.</text>
</comment>
<gene>
    <name evidence="1" type="ORF">B0I36DRAFT_322935</name>
</gene>
<keyword evidence="2" id="KW-1185">Reference proteome</keyword>
<evidence type="ECO:0000313" key="2">
    <source>
        <dbReference type="Proteomes" id="UP000756346"/>
    </source>
</evidence>